<dbReference type="Proteomes" id="UP001159363">
    <property type="component" value="Chromosome 1"/>
</dbReference>
<name>A0ABQ9IFV8_9NEOP</name>
<evidence type="ECO:0008006" key="3">
    <source>
        <dbReference type="Google" id="ProtNLM"/>
    </source>
</evidence>
<comment type="caution">
    <text evidence="1">The sequence shown here is derived from an EMBL/GenBank/DDBJ whole genome shotgun (WGS) entry which is preliminary data.</text>
</comment>
<keyword evidence="2" id="KW-1185">Reference proteome</keyword>
<protein>
    <recommendedName>
        <fullName evidence="3">HAT C-terminal dimerisation domain-containing protein</fullName>
    </recommendedName>
</protein>
<proteinExistence type="predicted"/>
<accession>A0ABQ9IFV8</accession>
<evidence type="ECO:0000313" key="2">
    <source>
        <dbReference type="Proteomes" id="UP001159363"/>
    </source>
</evidence>
<dbReference type="EMBL" id="JARBHB010000001">
    <property type="protein sequence ID" value="KAJ8895221.1"/>
    <property type="molecule type" value="Genomic_DNA"/>
</dbReference>
<organism evidence="1 2">
    <name type="scientific">Dryococelus australis</name>
    <dbReference type="NCBI Taxonomy" id="614101"/>
    <lineage>
        <taxon>Eukaryota</taxon>
        <taxon>Metazoa</taxon>
        <taxon>Ecdysozoa</taxon>
        <taxon>Arthropoda</taxon>
        <taxon>Hexapoda</taxon>
        <taxon>Insecta</taxon>
        <taxon>Pterygota</taxon>
        <taxon>Neoptera</taxon>
        <taxon>Polyneoptera</taxon>
        <taxon>Phasmatodea</taxon>
        <taxon>Verophasmatodea</taxon>
        <taxon>Anareolatae</taxon>
        <taxon>Phasmatidae</taxon>
        <taxon>Eurycanthinae</taxon>
        <taxon>Dryococelus</taxon>
    </lineage>
</organism>
<gene>
    <name evidence="1" type="ORF">PR048_000546</name>
</gene>
<sequence length="206" mass="23814">MNQRQLRECAAELNRQIGKIACISHISVLFGHFSQTKKDAWRSSTDRNMYNGSLKHISCGQFIFDLAIMYDALSFFLRLCWNKVTTVVYVDILIRRSFRFTEYIKEKAETRVLDAQVAINEGIIANNSKQWLLRTISSHESTRNSDNNNPGVYQKFPNEMKLIPLINCTKLIPYSSAECERGFSHRVFNQAMAIDFTCLCAYVFKT</sequence>
<reference evidence="1 2" key="1">
    <citation type="submission" date="2023-02" db="EMBL/GenBank/DDBJ databases">
        <title>LHISI_Scaffold_Assembly.</title>
        <authorList>
            <person name="Stuart O.P."/>
            <person name="Cleave R."/>
            <person name="Magrath M.J.L."/>
            <person name="Mikheyev A.S."/>
        </authorList>
    </citation>
    <scope>NUCLEOTIDE SEQUENCE [LARGE SCALE GENOMIC DNA]</scope>
    <source>
        <strain evidence="1">Daus_M_001</strain>
        <tissue evidence="1">Leg muscle</tissue>
    </source>
</reference>
<evidence type="ECO:0000313" key="1">
    <source>
        <dbReference type="EMBL" id="KAJ8895221.1"/>
    </source>
</evidence>